<comment type="pathway">
    <text evidence="2">Lipid metabolism; fatty acid metabolism.</text>
</comment>
<feature type="domain" description="Thiolase C-terminal" evidence="16">
    <location>
        <begin position="294"/>
        <end position="413"/>
    </location>
</feature>
<evidence type="ECO:0000256" key="4">
    <source>
        <dbReference type="ARBA" id="ARBA00022679"/>
    </source>
</evidence>
<name>A0A139APY7_GONPJ</name>
<dbReference type="SUPFAM" id="SSF53901">
    <property type="entry name" value="Thiolase-like"/>
    <property type="match status" value="2"/>
</dbReference>
<dbReference type="InterPro" id="IPR020617">
    <property type="entry name" value="Thiolase_C"/>
</dbReference>
<evidence type="ECO:0000256" key="6">
    <source>
        <dbReference type="ARBA" id="ARBA00022946"/>
    </source>
</evidence>
<dbReference type="OrthoDB" id="5404651at2759"/>
<evidence type="ECO:0000256" key="12">
    <source>
        <dbReference type="PIRSR" id="PIRSR000429-1"/>
    </source>
</evidence>
<evidence type="ECO:0000256" key="7">
    <source>
        <dbReference type="ARBA" id="ARBA00023098"/>
    </source>
</evidence>
<keyword evidence="4 13" id="KW-0808">Transferase</keyword>
<proteinExistence type="inferred from homology"/>
<feature type="active site" description="Proton acceptor" evidence="12">
    <location>
        <position position="400"/>
    </location>
</feature>
<dbReference type="CDD" id="cd00751">
    <property type="entry name" value="thiolase"/>
    <property type="match status" value="1"/>
</dbReference>
<dbReference type="InterPro" id="IPR020615">
    <property type="entry name" value="Thiolase_acyl_enz_int_AS"/>
</dbReference>
<dbReference type="Pfam" id="PF00108">
    <property type="entry name" value="Thiolase_N"/>
    <property type="match status" value="1"/>
</dbReference>
<dbReference type="Gene3D" id="3.40.47.10">
    <property type="match status" value="2"/>
</dbReference>
<dbReference type="PIRSF" id="PIRSF000429">
    <property type="entry name" value="Ac-CoA_Ac_transf"/>
    <property type="match status" value="1"/>
</dbReference>
<evidence type="ECO:0000259" key="15">
    <source>
        <dbReference type="Pfam" id="PF00108"/>
    </source>
</evidence>
<evidence type="ECO:0000256" key="11">
    <source>
        <dbReference type="ARBA" id="ARBA00047605"/>
    </source>
</evidence>
<dbReference type="STRING" id="1344416.A0A139APY7"/>
<feature type="active site" description="Proton acceptor" evidence="12">
    <location>
        <position position="370"/>
    </location>
</feature>
<evidence type="ECO:0000256" key="10">
    <source>
        <dbReference type="ARBA" id="ARBA00024073"/>
    </source>
</evidence>
<evidence type="ECO:0000259" key="16">
    <source>
        <dbReference type="Pfam" id="PF02803"/>
    </source>
</evidence>
<protein>
    <recommendedName>
        <fullName evidence="10">acetyl-CoA C-acyltransferase</fullName>
        <ecNumber evidence="10">2.3.1.16</ecNumber>
    </recommendedName>
</protein>
<dbReference type="InterPro" id="IPR016039">
    <property type="entry name" value="Thiolase-like"/>
</dbReference>
<evidence type="ECO:0000256" key="1">
    <source>
        <dbReference type="ARBA" id="ARBA00004275"/>
    </source>
</evidence>
<dbReference type="EMBL" id="KQ965740">
    <property type="protein sequence ID" value="KXS18809.1"/>
    <property type="molecule type" value="Genomic_DNA"/>
</dbReference>
<dbReference type="NCBIfam" id="TIGR01930">
    <property type="entry name" value="AcCoA-C-Actrans"/>
    <property type="match status" value="1"/>
</dbReference>
<evidence type="ECO:0000256" key="13">
    <source>
        <dbReference type="RuleBase" id="RU003557"/>
    </source>
</evidence>
<keyword evidence="18" id="KW-1185">Reference proteome</keyword>
<keyword evidence="8" id="KW-0576">Peroxisome</keyword>
<dbReference type="PANTHER" id="PTHR43853:SF8">
    <property type="entry name" value="3-KETOACYL-COA THIOLASE, PEROXISOMAL"/>
    <property type="match status" value="1"/>
</dbReference>
<evidence type="ECO:0000256" key="8">
    <source>
        <dbReference type="ARBA" id="ARBA00023140"/>
    </source>
</evidence>
<evidence type="ECO:0000256" key="2">
    <source>
        <dbReference type="ARBA" id="ARBA00004872"/>
    </source>
</evidence>
<keyword evidence="5" id="KW-0276">Fatty acid metabolism</keyword>
<dbReference type="InterPro" id="IPR002155">
    <property type="entry name" value="Thiolase"/>
</dbReference>
<dbReference type="AlphaFoldDB" id="A0A139APY7"/>
<gene>
    <name evidence="17" type="ORF">M427DRAFT_109187</name>
</gene>
<keyword evidence="6" id="KW-0809">Transit peptide</keyword>
<evidence type="ECO:0000256" key="3">
    <source>
        <dbReference type="ARBA" id="ARBA00010982"/>
    </source>
</evidence>
<evidence type="ECO:0000256" key="14">
    <source>
        <dbReference type="SAM" id="MobiDB-lite"/>
    </source>
</evidence>
<feature type="active site" description="Acyl-thioester intermediate" evidence="12">
    <location>
        <position position="119"/>
    </location>
</feature>
<dbReference type="GO" id="GO:0003988">
    <property type="term" value="F:acetyl-CoA C-acyltransferase activity"/>
    <property type="evidence" value="ECO:0007669"/>
    <property type="project" value="UniProtKB-EC"/>
</dbReference>
<dbReference type="GO" id="GO:0006635">
    <property type="term" value="P:fatty acid beta-oxidation"/>
    <property type="evidence" value="ECO:0007669"/>
    <property type="project" value="TreeGrafter"/>
</dbReference>
<comment type="catalytic activity">
    <reaction evidence="11">
        <text>an acyl-CoA + acetyl-CoA = a 3-oxoacyl-CoA + CoA</text>
        <dbReference type="Rhea" id="RHEA:21564"/>
        <dbReference type="ChEBI" id="CHEBI:57287"/>
        <dbReference type="ChEBI" id="CHEBI:57288"/>
        <dbReference type="ChEBI" id="CHEBI:58342"/>
        <dbReference type="ChEBI" id="CHEBI:90726"/>
        <dbReference type="EC" id="2.3.1.16"/>
    </reaction>
</comment>
<keyword evidence="9 13" id="KW-0012">Acyltransferase</keyword>
<evidence type="ECO:0000256" key="5">
    <source>
        <dbReference type="ARBA" id="ARBA00022832"/>
    </source>
</evidence>
<dbReference type="Proteomes" id="UP000070544">
    <property type="component" value="Unassembled WGS sequence"/>
</dbReference>
<evidence type="ECO:0000313" key="17">
    <source>
        <dbReference type="EMBL" id="KXS18809.1"/>
    </source>
</evidence>
<evidence type="ECO:0000256" key="9">
    <source>
        <dbReference type="ARBA" id="ARBA00023315"/>
    </source>
</evidence>
<dbReference type="InterPro" id="IPR050215">
    <property type="entry name" value="Thiolase-like_sf_Thiolase"/>
</dbReference>
<sequence>MASQRAAQVASHLSAKTPKPSGLGTPGIKHDDDIVIVAALRTPITKAGRGGLSEAGLEEMLATALDGVARKVGLDKSLVTDIVLGNVRMPGSAFQWGRVAALYAGYPVETSVMAVNRACSSGLQAVANTAMAIKTGVTEIGIAAGAESMTRVRTTPMADPKDYYLEVPDVKDCLLPMGITSEIVAEEFGVPRAKQDDFALKSFQKAIAAQQGGLFDEEIIPVTFVNKAGQKVTISKDDGIRPTTREGLAKLKPVFKPDGASTAGNSSQMSDGAAAVLLMKRSKAKELGLEKHIEGKVLAHATAGVPPRIMGVGPVFAIPKAVAQAGLTVGDIDVFELNEAFASQAIHCIETLAIPYEKVNPKGGAIAIGHPVGATGARQVATLLTELKRTGKRYGVISMCAGSGMGAASVFERE</sequence>
<reference evidence="17 18" key="1">
    <citation type="journal article" date="2015" name="Genome Biol. Evol.">
        <title>Phylogenomic analyses indicate that early fungi evolved digesting cell walls of algal ancestors of land plants.</title>
        <authorList>
            <person name="Chang Y."/>
            <person name="Wang S."/>
            <person name="Sekimoto S."/>
            <person name="Aerts A.L."/>
            <person name="Choi C."/>
            <person name="Clum A."/>
            <person name="LaButti K.M."/>
            <person name="Lindquist E.A."/>
            <person name="Yee Ngan C."/>
            <person name="Ohm R.A."/>
            <person name="Salamov A.A."/>
            <person name="Grigoriev I.V."/>
            <person name="Spatafora J.W."/>
            <person name="Berbee M.L."/>
        </authorList>
    </citation>
    <scope>NUCLEOTIDE SEQUENCE [LARGE SCALE GENOMIC DNA]</scope>
    <source>
        <strain evidence="17 18">JEL478</strain>
    </source>
</reference>
<dbReference type="GO" id="GO:0005777">
    <property type="term" value="C:peroxisome"/>
    <property type="evidence" value="ECO:0007669"/>
    <property type="project" value="UniProtKB-SubCell"/>
</dbReference>
<comment type="similarity">
    <text evidence="3 13">Belongs to the thiolase-like superfamily. Thiolase family.</text>
</comment>
<feature type="region of interest" description="Disordered" evidence="14">
    <location>
        <begin position="1"/>
        <end position="27"/>
    </location>
</feature>
<evidence type="ECO:0000313" key="18">
    <source>
        <dbReference type="Proteomes" id="UP000070544"/>
    </source>
</evidence>
<dbReference type="PANTHER" id="PTHR43853">
    <property type="entry name" value="3-KETOACYL-COA THIOLASE, PEROXISOMAL"/>
    <property type="match status" value="1"/>
</dbReference>
<dbReference type="PROSITE" id="PS00099">
    <property type="entry name" value="THIOLASE_3"/>
    <property type="match status" value="1"/>
</dbReference>
<accession>A0A139APY7</accession>
<dbReference type="GO" id="GO:0010124">
    <property type="term" value="P:phenylacetate catabolic process"/>
    <property type="evidence" value="ECO:0007669"/>
    <property type="project" value="TreeGrafter"/>
</dbReference>
<organism evidence="17 18">
    <name type="scientific">Gonapodya prolifera (strain JEL478)</name>
    <name type="common">Monoblepharis prolifera</name>
    <dbReference type="NCBI Taxonomy" id="1344416"/>
    <lineage>
        <taxon>Eukaryota</taxon>
        <taxon>Fungi</taxon>
        <taxon>Fungi incertae sedis</taxon>
        <taxon>Chytridiomycota</taxon>
        <taxon>Chytridiomycota incertae sedis</taxon>
        <taxon>Monoblepharidomycetes</taxon>
        <taxon>Monoblepharidales</taxon>
        <taxon>Gonapodyaceae</taxon>
        <taxon>Gonapodya</taxon>
    </lineage>
</organism>
<dbReference type="EC" id="2.3.1.16" evidence="10"/>
<dbReference type="Pfam" id="PF02803">
    <property type="entry name" value="Thiolase_C"/>
    <property type="match status" value="1"/>
</dbReference>
<dbReference type="PROSITE" id="PS00737">
    <property type="entry name" value="THIOLASE_2"/>
    <property type="match status" value="1"/>
</dbReference>
<comment type="subcellular location">
    <subcellularLocation>
        <location evidence="1">Peroxisome</location>
    </subcellularLocation>
</comment>
<dbReference type="PROSITE" id="PS00098">
    <property type="entry name" value="THIOLASE_1"/>
    <property type="match status" value="1"/>
</dbReference>
<feature type="domain" description="Thiolase N-terminal" evidence="15">
    <location>
        <begin position="34"/>
        <end position="282"/>
    </location>
</feature>
<keyword evidence="7" id="KW-0443">Lipid metabolism</keyword>
<dbReference type="InterPro" id="IPR020613">
    <property type="entry name" value="Thiolase_CS"/>
</dbReference>
<dbReference type="InterPro" id="IPR020616">
    <property type="entry name" value="Thiolase_N"/>
</dbReference>
<dbReference type="InterPro" id="IPR020610">
    <property type="entry name" value="Thiolase_AS"/>
</dbReference>